<accession>A0ABZ0JW22</accession>
<reference evidence="1 2" key="1">
    <citation type="submission" date="2023-10" db="EMBL/GenBank/DDBJ databases">
        <title>Complete genome sequence of Shewanella sp. DAU334.</title>
        <authorList>
            <person name="Lee Y.-S."/>
            <person name="Jeong H.-R."/>
            <person name="Hwang E.-J."/>
            <person name="Choi Y.-L."/>
            <person name="Kim G.-D."/>
        </authorList>
    </citation>
    <scope>NUCLEOTIDE SEQUENCE [LARGE SCALE GENOMIC DNA]</scope>
    <source>
        <strain evidence="1 2">DAU334</strain>
    </source>
</reference>
<dbReference type="Proteomes" id="UP001529491">
    <property type="component" value="Chromosome"/>
</dbReference>
<keyword evidence="2" id="KW-1185">Reference proteome</keyword>
<protein>
    <recommendedName>
        <fullName evidence="3">Extradiol ring-cleavage dioxygenase LigAB LigA subunit domain-containing protein</fullName>
    </recommendedName>
</protein>
<organism evidence="1 2">
    <name type="scientific">Shewanella youngdeokensis</name>
    <dbReference type="NCBI Taxonomy" id="2999068"/>
    <lineage>
        <taxon>Bacteria</taxon>
        <taxon>Pseudomonadati</taxon>
        <taxon>Pseudomonadota</taxon>
        <taxon>Gammaproteobacteria</taxon>
        <taxon>Alteromonadales</taxon>
        <taxon>Shewanellaceae</taxon>
        <taxon>Shewanella</taxon>
    </lineage>
</organism>
<evidence type="ECO:0000313" key="2">
    <source>
        <dbReference type="Proteomes" id="UP001529491"/>
    </source>
</evidence>
<proteinExistence type="predicted"/>
<evidence type="ECO:0000313" key="1">
    <source>
        <dbReference type="EMBL" id="WOT03969.1"/>
    </source>
</evidence>
<gene>
    <name evidence="1" type="ORF">RGE70_11545</name>
</gene>
<dbReference type="RefSeq" id="WP_310471600.1">
    <property type="nucleotide sequence ID" value="NZ_CP136522.1"/>
</dbReference>
<dbReference type="EMBL" id="CP136522">
    <property type="protein sequence ID" value="WOT03969.1"/>
    <property type="molecule type" value="Genomic_DNA"/>
</dbReference>
<evidence type="ECO:0008006" key="3">
    <source>
        <dbReference type="Google" id="ProtNLM"/>
    </source>
</evidence>
<sequence>MLFLVGRRNTYNKHLKAGRALLPENVLFEEAKVFDKEYIEYLEHNELELAMNALDDLGLLCNAPDNFWHQLKLAASNMGLTSEVQRFKQIQNT</sequence>
<name>A0ABZ0JW22_9GAMM</name>